<dbReference type="Proteomes" id="UP000016637">
    <property type="component" value="Unassembled WGS sequence"/>
</dbReference>
<organism evidence="7 8">
    <name type="scientific">Gemella bergeri ATCC 700627</name>
    <dbReference type="NCBI Taxonomy" id="1321820"/>
    <lineage>
        <taxon>Bacteria</taxon>
        <taxon>Bacillati</taxon>
        <taxon>Bacillota</taxon>
        <taxon>Bacilli</taxon>
        <taxon>Bacillales</taxon>
        <taxon>Gemellaceae</taxon>
        <taxon>Gemella</taxon>
    </lineage>
</organism>
<evidence type="ECO:0000256" key="4">
    <source>
        <dbReference type="ARBA" id="ARBA00022989"/>
    </source>
</evidence>
<protein>
    <submittedName>
        <fullName evidence="7">Cobalt transport protein</fullName>
    </submittedName>
</protein>
<feature type="transmembrane region" description="Helical" evidence="6">
    <location>
        <begin position="213"/>
        <end position="230"/>
    </location>
</feature>
<feature type="transmembrane region" description="Helical" evidence="6">
    <location>
        <begin position="12"/>
        <end position="42"/>
    </location>
</feature>
<dbReference type="eggNOG" id="COG0619">
    <property type="taxonomic scope" value="Bacteria"/>
</dbReference>
<keyword evidence="3 6" id="KW-0812">Transmembrane</keyword>
<keyword evidence="4 6" id="KW-1133">Transmembrane helix</keyword>
<dbReference type="HOGENOM" id="CLU_076847_1_1_9"/>
<dbReference type="PATRIC" id="fig|1321820.3.peg.155"/>
<evidence type="ECO:0000313" key="7">
    <source>
        <dbReference type="EMBL" id="ERK60410.1"/>
    </source>
</evidence>
<evidence type="ECO:0000256" key="1">
    <source>
        <dbReference type="ARBA" id="ARBA00004141"/>
    </source>
</evidence>
<gene>
    <name evidence="7" type="ORF">HMPREF1983_00157</name>
</gene>
<dbReference type="PANTHER" id="PTHR34857:SF2">
    <property type="entry name" value="SLL0384 PROTEIN"/>
    <property type="match status" value="1"/>
</dbReference>
<dbReference type="RefSeq" id="WP_021752236.1">
    <property type="nucleotide sequence ID" value="NZ_KI271790.1"/>
</dbReference>
<feature type="transmembrane region" description="Helical" evidence="6">
    <location>
        <begin position="79"/>
        <end position="102"/>
    </location>
</feature>
<dbReference type="InterPro" id="IPR003339">
    <property type="entry name" value="ABC/ECF_trnsptr_transmembrane"/>
</dbReference>
<evidence type="ECO:0000256" key="3">
    <source>
        <dbReference type="ARBA" id="ARBA00022692"/>
    </source>
</evidence>
<comment type="caution">
    <text evidence="7">The sequence shown here is derived from an EMBL/GenBank/DDBJ whole genome shotgun (WGS) entry which is preliminary data.</text>
</comment>
<keyword evidence="8" id="KW-1185">Reference proteome</keyword>
<evidence type="ECO:0000256" key="5">
    <source>
        <dbReference type="ARBA" id="ARBA00023136"/>
    </source>
</evidence>
<feature type="transmembrane region" description="Helical" evidence="6">
    <location>
        <begin position="122"/>
        <end position="140"/>
    </location>
</feature>
<dbReference type="PANTHER" id="PTHR34857">
    <property type="entry name" value="SLL0384 PROTEIN"/>
    <property type="match status" value="1"/>
</dbReference>
<dbReference type="GO" id="GO:0005886">
    <property type="term" value="C:plasma membrane"/>
    <property type="evidence" value="ECO:0007669"/>
    <property type="project" value="UniProtKB-ARBA"/>
</dbReference>
<dbReference type="InterPro" id="IPR051611">
    <property type="entry name" value="ECF_transporter_component"/>
</dbReference>
<dbReference type="AlphaFoldDB" id="U2QC29"/>
<keyword evidence="5 6" id="KW-0472">Membrane</keyword>
<evidence type="ECO:0000313" key="8">
    <source>
        <dbReference type="Proteomes" id="UP000016637"/>
    </source>
</evidence>
<accession>U2QC29</accession>
<comment type="subcellular location">
    <subcellularLocation>
        <location evidence="1">Membrane</location>
        <topology evidence="1">Multi-pass membrane protein</topology>
    </subcellularLocation>
</comment>
<evidence type="ECO:0000256" key="2">
    <source>
        <dbReference type="ARBA" id="ARBA00022475"/>
    </source>
</evidence>
<feature type="transmembrane region" description="Helical" evidence="6">
    <location>
        <begin position="54"/>
        <end position="72"/>
    </location>
</feature>
<sequence length="231" mass="26696">MLKLDIRTKILLLILANVLMFKSLDVMWHLGVAIFFTLYLLAMESKPIRAGRMFLVYLIFTIYEVYFGHISIVKMLDSFLLLTSLMFKTIYFPLCAGIALVSSSKVSELITFLRMIKIPKNAIIVLAVLYRFFPVLMTDYKQIKNSLKMKGIGITKGYYLIHPFKFFEYVFVPYVIISTNIANELAVSCLCRGVDNDAKPTSFITLKFRIQDYLVILVCLALFSYIMFMGW</sequence>
<dbReference type="EMBL" id="AWVP01000009">
    <property type="protein sequence ID" value="ERK60410.1"/>
    <property type="molecule type" value="Genomic_DNA"/>
</dbReference>
<dbReference type="CDD" id="cd16914">
    <property type="entry name" value="EcfT"/>
    <property type="match status" value="1"/>
</dbReference>
<proteinExistence type="predicted"/>
<reference evidence="7 8" key="1">
    <citation type="submission" date="2013-08" db="EMBL/GenBank/DDBJ databases">
        <authorList>
            <person name="Weinstock G."/>
            <person name="Sodergren E."/>
            <person name="Wylie T."/>
            <person name="Fulton L."/>
            <person name="Fulton R."/>
            <person name="Fronick C."/>
            <person name="O'Laughlin M."/>
            <person name="Godfrey J."/>
            <person name="Miner T."/>
            <person name="Herter B."/>
            <person name="Appelbaum E."/>
            <person name="Cordes M."/>
            <person name="Lek S."/>
            <person name="Wollam A."/>
            <person name="Pepin K.H."/>
            <person name="Palsikar V.B."/>
            <person name="Mitreva M."/>
            <person name="Wilson R.K."/>
        </authorList>
    </citation>
    <scope>NUCLEOTIDE SEQUENCE [LARGE SCALE GENOMIC DNA]</scope>
    <source>
        <strain evidence="7 8">ATCC 700627</strain>
    </source>
</reference>
<keyword evidence="2" id="KW-1003">Cell membrane</keyword>
<evidence type="ECO:0000256" key="6">
    <source>
        <dbReference type="SAM" id="Phobius"/>
    </source>
</evidence>
<dbReference type="Pfam" id="PF02361">
    <property type="entry name" value="CbiQ"/>
    <property type="match status" value="1"/>
</dbReference>
<name>U2QC29_9BACL</name>